<evidence type="ECO:0000313" key="3">
    <source>
        <dbReference type="EMBL" id="GBM77054.1"/>
    </source>
</evidence>
<dbReference type="SMART" id="SM00228">
    <property type="entry name" value="PDZ"/>
    <property type="match status" value="1"/>
</dbReference>
<dbReference type="Proteomes" id="UP000499080">
    <property type="component" value="Unassembled WGS sequence"/>
</dbReference>
<evidence type="ECO:0000259" key="2">
    <source>
        <dbReference type="PROSITE" id="PS50106"/>
    </source>
</evidence>
<dbReference type="PANTHER" id="PTHR19964:SF92">
    <property type="entry name" value="PATJ HOMOLOG"/>
    <property type="match status" value="1"/>
</dbReference>
<proteinExistence type="predicted"/>
<feature type="region of interest" description="Disordered" evidence="1">
    <location>
        <begin position="167"/>
        <end position="201"/>
    </location>
</feature>
<feature type="domain" description="PDZ" evidence="2">
    <location>
        <begin position="13"/>
        <end position="82"/>
    </location>
</feature>
<name>A0A4Y2IHE1_ARAVE</name>
<keyword evidence="4" id="KW-1185">Reference proteome</keyword>
<dbReference type="AlphaFoldDB" id="A0A4Y2IHE1"/>
<sequence>MENSTKNWPTTILVHLKKHSKMGLGIVVTPRPQNRGLLIAELTKGSEAARSGLFRPGDIILKVNNKDLSQLPYEQCLQILQDLPVDQEAEILVRVPDGYTTRLVTTFNEDGMSHTSRITNMVSNSQSSSPQRRRESISEDKIRRLKTTLAQNDIICSSQNAALKNCNEKSTPNSLVPNVRQNGHGSSNQASPERPATLSAK</sequence>
<dbReference type="InterPro" id="IPR051342">
    <property type="entry name" value="PDZ_scaffold"/>
</dbReference>
<evidence type="ECO:0000256" key="1">
    <source>
        <dbReference type="SAM" id="MobiDB-lite"/>
    </source>
</evidence>
<dbReference type="InterPro" id="IPR036034">
    <property type="entry name" value="PDZ_sf"/>
</dbReference>
<dbReference type="SUPFAM" id="SSF50156">
    <property type="entry name" value="PDZ domain-like"/>
    <property type="match status" value="1"/>
</dbReference>
<reference evidence="3 4" key="1">
    <citation type="journal article" date="2019" name="Sci. Rep.">
        <title>Orb-weaving spider Araneus ventricosus genome elucidates the spidroin gene catalogue.</title>
        <authorList>
            <person name="Kono N."/>
            <person name="Nakamura H."/>
            <person name="Ohtoshi R."/>
            <person name="Moran D.A.P."/>
            <person name="Shinohara A."/>
            <person name="Yoshida Y."/>
            <person name="Fujiwara M."/>
            <person name="Mori M."/>
            <person name="Tomita M."/>
            <person name="Arakawa K."/>
        </authorList>
    </citation>
    <scope>NUCLEOTIDE SEQUENCE [LARGE SCALE GENOMIC DNA]</scope>
</reference>
<dbReference type="OrthoDB" id="165498at2759"/>
<accession>A0A4Y2IHE1</accession>
<dbReference type="InterPro" id="IPR001478">
    <property type="entry name" value="PDZ"/>
</dbReference>
<dbReference type="Pfam" id="PF00595">
    <property type="entry name" value="PDZ"/>
    <property type="match status" value="1"/>
</dbReference>
<organism evidence="3 4">
    <name type="scientific">Araneus ventricosus</name>
    <name type="common">Orbweaver spider</name>
    <name type="synonym">Epeira ventricosa</name>
    <dbReference type="NCBI Taxonomy" id="182803"/>
    <lineage>
        <taxon>Eukaryota</taxon>
        <taxon>Metazoa</taxon>
        <taxon>Ecdysozoa</taxon>
        <taxon>Arthropoda</taxon>
        <taxon>Chelicerata</taxon>
        <taxon>Arachnida</taxon>
        <taxon>Araneae</taxon>
        <taxon>Araneomorphae</taxon>
        <taxon>Entelegynae</taxon>
        <taxon>Araneoidea</taxon>
        <taxon>Araneidae</taxon>
        <taxon>Araneus</taxon>
    </lineage>
</organism>
<dbReference type="PROSITE" id="PS50106">
    <property type="entry name" value="PDZ"/>
    <property type="match status" value="1"/>
</dbReference>
<evidence type="ECO:0000313" key="4">
    <source>
        <dbReference type="Proteomes" id="UP000499080"/>
    </source>
</evidence>
<dbReference type="Gene3D" id="2.30.42.10">
    <property type="match status" value="1"/>
</dbReference>
<dbReference type="PANTHER" id="PTHR19964">
    <property type="entry name" value="MULTIPLE PDZ DOMAIN PROTEIN"/>
    <property type="match status" value="1"/>
</dbReference>
<gene>
    <name evidence="3" type="ORF">AVEN_79064_1</name>
</gene>
<comment type="caution">
    <text evidence="3">The sequence shown here is derived from an EMBL/GenBank/DDBJ whole genome shotgun (WGS) entry which is preliminary data.</text>
</comment>
<feature type="compositionally biased region" description="Polar residues" evidence="1">
    <location>
        <begin position="167"/>
        <end position="191"/>
    </location>
</feature>
<protein>
    <recommendedName>
        <fullName evidence="2">PDZ domain-containing protein</fullName>
    </recommendedName>
</protein>
<dbReference type="EMBL" id="BGPR01002661">
    <property type="protein sequence ID" value="GBM77054.1"/>
    <property type="molecule type" value="Genomic_DNA"/>
</dbReference>